<feature type="transmembrane region" description="Helical" evidence="12">
    <location>
        <begin position="283"/>
        <end position="304"/>
    </location>
</feature>
<dbReference type="Proteomes" id="UP000033491">
    <property type="component" value="Unassembled WGS sequence"/>
</dbReference>
<dbReference type="OrthoDB" id="9770415at2"/>
<dbReference type="GO" id="GO:0015421">
    <property type="term" value="F:ABC-type oligopeptide transporter activity"/>
    <property type="evidence" value="ECO:0007669"/>
    <property type="project" value="TreeGrafter"/>
</dbReference>
<comment type="caution">
    <text evidence="15">The sequence shown here is derived from an EMBL/GenBank/DDBJ whole genome shotgun (WGS) entry which is preliminary data.</text>
</comment>
<dbReference type="InterPro" id="IPR036640">
    <property type="entry name" value="ABC1_TM_sf"/>
</dbReference>
<dbReference type="AlphaFoldDB" id="A0A0F3RV10"/>
<accession>A0A0F3RV10</accession>
<reference evidence="15 16" key="1">
    <citation type="submission" date="2015-03" db="EMBL/GenBank/DDBJ databases">
        <authorList>
            <person name="Zheng J."/>
            <person name="Ganezle M."/>
        </authorList>
    </citation>
    <scope>NUCLEOTIDE SEQUENCE [LARGE SCALE GENOMIC DNA]</scope>
    <source>
        <strain evidence="15 16">LP38</strain>
    </source>
</reference>
<evidence type="ECO:0000256" key="11">
    <source>
        <dbReference type="ARBA" id="ARBA00072598"/>
    </source>
</evidence>
<dbReference type="SMART" id="SM00382">
    <property type="entry name" value="AAA"/>
    <property type="match status" value="1"/>
</dbReference>
<evidence type="ECO:0000259" key="13">
    <source>
        <dbReference type="PROSITE" id="PS50893"/>
    </source>
</evidence>
<comment type="subcellular location">
    <subcellularLocation>
        <location evidence="1">Cell membrane</location>
        <topology evidence="1">Multi-pass membrane protein</topology>
    </subcellularLocation>
</comment>
<dbReference type="InterPro" id="IPR003439">
    <property type="entry name" value="ABC_transporter-like_ATP-bd"/>
</dbReference>
<evidence type="ECO:0000313" key="16">
    <source>
        <dbReference type="Proteomes" id="UP000033491"/>
    </source>
</evidence>
<feature type="transmembrane region" description="Helical" evidence="12">
    <location>
        <begin position="168"/>
        <end position="185"/>
    </location>
</feature>
<protein>
    <recommendedName>
        <fullName evidence="11">Multidrug resistance ABC transporter ATP-binding and permease protein</fullName>
        <ecNumber evidence="2">7.6.2.2</ecNumber>
    </recommendedName>
</protein>
<dbReference type="PANTHER" id="PTHR43394">
    <property type="entry name" value="ATP-DEPENDENT PERMEASE MDL1, MITOCHONDRIAL"/>
    <property type="match status" value="1"/>
</dbReference>
<dbReference type="FunFam" id="3.40.50.300:FF:000218">
    <property type="entry name" value="Multidrug ABC transporter ATP-binding protein"/>
    <property type="match status" value="1"/>
</dbReference>
<dbReference type="PROSITE" id="PS50893">
    <property type="entry name" value="ABC_TRANSPORTER_2"/>
    <property type="match status" value="1"/>
</dbReference>
<dbReference type="GO" id="GO:0016887">
    <property type="term" value="F:ATP hydrolysis activity"/>
    <property type="evidence" value="ECO:0007669"/>
    <property type="project" value="InterPro"/>
</dbReference>
<dbReference type="InterPro" id="IPR017871">
    <property type="entry name" value="ABC_transporter-like_CS"/>
</dbReference>
<dbReference type="Gene3D" id="1.20.1560.10">
    <property type="entry name" value="ABC transporter type 1, transmembrane domain"/>
    <property type="match status" value="1"/>
</dbReference>
<name>A0A0F3RV10_9LACO</name>
<keyword evidence="4" id="KW-0547">Nucleotide-binding</keyword>
<dbReference type="InterPro" id="IPR039421">
    <property type="entry name" value="Type_1_exporter"/>
</dbReference>
<dbReference type="GO" id="GO:0005886">
    <property type="term" value="C:plasma membrane"/>
    <property type="evidence" value="ECO:0007669"/>
    <property type="project" value="UniProtKB-SubCell"/>
</dbReference>
<gene>
    <name evidence="15" type="ORF">VC81_09110</name>
</gene>
<comment type="catalytic activity">
    <reaction evidence="8">
        <text>ATP + H2O + xenobioticSide 1 = ADP + phosphate + xenobioticSide 2.</text>
        <dbReference type="EC" id="7.6.2.2"/>
    </reaction>
</comment>
<dbReference type="Gene3D" id="3.40.50.300">
    <property type="entry name" value="P-loop containing nucleotide triphosphate hydrolases"/>
    <property type="match status" value="1"/>
</dbReference>
<evidence type="ECO:0000256" key="8">
    <source>
        <dbReference type="ARBA" id="ARBA00034018"/>
    </source>
</evidence>
<evidence type="ECO:0000256" key="7">
    <source>
        <dbReference type="ARBA" id="ARBA00023136"/>
    </source>
</evidence>
<dbReference type="Pfam" id="PF00005">
    <property type="entry name" value="ABC_tran"/>
    <property type="match status" value="1"/>
</dbReference>
<dbReference type="InterPro" id="IPR003593">
    <property type="entry name" value="AAA+_ATPase"/>
</dbReference>
<keyword evidence="3 12" id="KW-0812">Transmembrane</keyword>
<evidence type="ECO:0000256" key="1">
    <source>
        <dbReference type="ARBA" id="ARBA00004651"/>
    </source>
</evidence>
<evidence type="ECO:0000256" key="10">
    <source>
        <dbReference type="ARBA" id="ARBA00061674"/>
    </source>
</evidence>
<feature type="transmembrane region" description="Helical" evidence="12">
    <location>
        <begin position="67"/>
        <end position="91"/>
    </location>
</feature>
<evidence type="ECO:0000256" key="2">
    <source>
        <dbReference type="ARBA" id="ARBA00012191"/>
    </source>
</evidence>
<organism evidence="15 16">
    <name type="scientific">Levilactobacillus spicheri</name>
    <dbReference type="NCBI Taxonomy" id="216463"/>
    <lineage>
        <taxon>Bacteria</taxon>
        <taxon>Bacillati</taxon>
        <taxon>Bacillota</taxon>
        <taxon>Bacilli</taxon>
        <taxon>Lactobacillales</taxon>
        <taxon>Lactobacillaceae</taxon>
        <taxon>Levilactobacillus</taxon>
    </lineage>
</organism>
<keyword evidence="6 12" id="KW-1133">Transmembrane helix</keyword>
<dbReference type="GO" id="GO:0005524">
    <property type="term" value="F:ATP binding"/>
    <property type="evidence" value="ECO:0007669"/>
    <property type="project" value="UniProtKB-KW"/>
</dbReference>
<feature type="domain" description="ABC transporter" evidence="13">
    <location>
        <begin position="341"/>
        <end position="576"/>
    </location>
</feature>
<comment type="function">
    <text evidence="9">Efflux transporter for a variety of amphiphilic cationic compounds, including antibiotics.</text>
</comment>
<dbReference type="SUPFAM" id="SSF90123">
    <property type="entry name" value="ABC transporter transmembrane region"/>
    <property type="match status" value="1"/>
</dbReference>
<dbReference type="EC" id="7.6.2.2" evidence="2"/>
<proteinExistence type="inferred from homology"/>
<comment type="similarity">
    <text evidence="10">Belongs to the ABC transporter superfamily. Multidrug exporter LmrA (TC 3.A.1.117.1) family.</text>
</comment>
<evidence type="ECO:0000256" key="12">
    <source>
        <dbReference type="SAM" id="Phobius"/>
    </source>
</evidence>
<feature type="transmembrane region" description="Helical" evidence="12">
    <location>
        <begin position="27"/>
        <end position="47"/>
    </location>
</feature>
<dbReference type="STRING" id="216463.VC81_09110"/>
<keyword evidence="5" id="KW-0067">ATP-binding</keyword>
<evidence type="ECO:0000313" key="15">
    <source>
        <dbReference type="EMBL" id="KJW12617.1"/>
    </source>
</evidence>
<dbReference type="InterPro" id="IPR011527">
    <property type="entry name" value="ABC1_TM_dom"/>
</dbReference>
<feature type="transmembrane region" description="Helical" evidence="12">
    <location>
        <begin position="244"/>
        <end position="271"/>
    </location>
</feature>
<evidence type="ECO:0000256" key="4">
    <source>
        <dbReference type="ARBA" id="ARBA00022741"/>
    </source>
</evidence>
<dbReference type="CDD" id="cd18551">
    <property type="entry name" value="ABC_6TM_LmrA_like"/>
    <property type="match status" value="1"/>
</dbReference>
<dbReference type="PANTHER" id="PTHR43394:SF1">
    <property type="entry name" value="ATP-BINDING CASSETTE SUB-FAMILY B MEMBER 10, MITOCHONDRIAL"/>
    <property type="match status" value="1"/>
</dbReference>
<evidence type="ECO:0000256" key="3">
    <source>
        <dbReference type="ARBA" id="ARBA00022692"/>
    </source>
</evidence>
<keyword evidence="7 12" id="KW-0472">Membrane</keyword>
<evidence type="ECO:0000259" key="14">
    <source>
        <dbReference type="PROSITE" id="PS50929"/>
    </source>
</evidence>
<dbReference type="GO" id="GO:0008559">
    <property type="term" value="F:ABC-type xenobiotic transporter activity"/>
    <property type="evidence" value="ECO:0007669"/>
    <property type="project" value="UniProtKB-EC"/>
</dbReference>
<dbReference type="PATRIC" id="fig|216463.3.peg.943"/>
<dbReference type="Pfam" id="PF00664">
    <property type="entry name" value="ABC_membrane"/>
    <property type="match status" value="1"/>
</dbReference>
<evidence type="ECO:0000256" key="9">
    <source>
        <dbReference type="ARBA" id="ARBA00059943"/>
    </source>
</evidence>
<feature type="domain" description="ABC transmembrane type-1" evidence="14">
    <location>
        <begin position="31"/>
        <end position="309"/>
    </location>
</feature>
<evidence type="ECO:0000256" key="5">
    <source>
        <dbReference type="ARBA" id="ARBA00022840"/>
    </source>
</evidence>
<dbReference type="SUPFAM" id="SSF52540">
    <property type="entry name" value="P-loop containing nucleoside triphosphate hydrolases"/>
    <property type="match status" value="1"/>
</dbReference>
<sequence length="580" mass="64194">MDRRPAGRGKFDFRGFLQLIRRTHPRYWQLWVGLALGLIATGAQLIVPKFAQTLINQFSHGVNRPLLVGLIGLFVLSAVISATSGMLLGVFGENVVANLRQTLWQKLVRLRVSYFDNVKTGEMTSRLVNDSTQIKDLLANSFPQMVTSLLQLVGAFVIMALMDWRLTTAMVVAVPLVMLVMLPIMRQSSKIGRQRQDALATFTGSTDETLSEIRLVKSSNAEDYETTSGFGQIHRLYRIGLKEALYDSIASPVMTASMLALFVGVLVYAAARVADGTMTMGTLVSFLMYLVQIVGPAGMLARFFTDLSKANGSTERVRELLDEPEESLTSGAAQSIADQPLAMRHVDFAYDDGQPILHDVSITAQPNTVVAFAGPSGGGKSTIFSLLERYYHPTKGQVTIGGQNVDEVRLQDWRSQIGYVSQDSAIMAGTIRHNLTYGFEKTFTDEELWHGLHLAYADQFVQEMPDGLDTEVGERGVKVSGGQRQRLAIARAFLRDPQILMLDEATASLDSESEAMVQQALGQLMKGRTTLIIAHRLSTIVDADNIYFIDHGRVSGQGTHQELMDRLPLYRDYVKIQFKE</sequence>
<dbReference type="EMBL" id="JZCR01000019">
    <property type="protein sequence ID" value="KJW12617.1"/>
    <property type="molecule type" value="Genomic_DNA"/>
</dbReference>
<evidence type="ECO:0000256" key="6">
    <source>
        <dbReference type="ARBA" id="ARBA00022989"/>
    </source>
</evidence>
<dbReference type="PROSITE" id="PS00211">
    <property type="entry name" value="ABC_TRANSPORTER_1"/>
    <property type="match status" value="1"/>
</dbReference>
<dbReference type="PROSITE" id="PS50929">
    <property type="entry name" value="ABC_TM1F"/>
    <property type="match status" value="1"/>
</dbReference>
<dbReference type="InterPro" id="IPR027417">
    <property type="entry name" value="P-loop_NTPase"/>
</dbReference>